<evidence type="ECO:0000256" key="2">
    <source>
        <dbReference type="ARBA" id="ARBA00023033"/>
    </source>
</evidence>
<organism evidence="4 5">
    <name type="scientific">Aeromicrobium ginsengisoli</name>
    <dbReference type="NCBI Taxonomy" id="363867"/>
    <lineage>
        <taxon>Bacteria</taxon>
        <taxon>Bacillati</taxon>
        <taxon>Actinomycetota</taxon>
        <taxon>Actinomycetes</taxon>
        <taxon>Propionibacteriales</taxon>
        <taxon>Nocardioidaceae</taxon>
        <taxon>Aeromicrobium</taxon>
    </lineage>
</organism>
<dbReference type="EMBL" id="SDPQ02000002">
    <property type="protein sequence ID" value="KAA1397108.1"/>
    <property type="molecule type" value="Genomic_DNA"/>
</dbReference>
<comment type="caution">
    <text evidence="4">The sequence shown here is derived from an EMBL/GenBank/DDBJ whole genome shotgun (WGS) entry which is preliminary data.</text>
</comment>
<dbReference type="PANTHER" id="PTHR13789:SF309">
    <property type="entry name" value="PUTATIVE (AFU_ORTHOLOGUE AFUA_6G14510)-RELATED"/>
    <property type="match status" value="1"/>
</dbReference>
<reference evidence="4" key="1">
    <citation type="submission" date="2019-09" db="EMBL/GenBank/DDBJ databases">
        <authorList>
            <person name="Li J."/>
        </authorList>
    </citation>
    <scope>NUCLEOTIDE SEQUENCE [LARGE SCALE GENOMIC DNA]</scope>
    <source>
        <strain evidence="4">JCM 14732</strain>
    </source>
</reference>
<dbReference type="Proteomes" id="UP000380867">
    <property type="component" value="Unassembled WGS sequence"/>
</dbReference>
<sequence>MDGANGAALRAIILEERRMATLKGRRIAIIGAGPGGLTTALGLHQAGFDVTVFERWPEVKSLGGGIALWPPPLKALEILGIDIGALGADAVPVFTRPTGKVIGAYPTKVDDTIDTPLWLGAMRTGLYEALQDALPAGILQPNKPCVRVSQTDASAKAHFADGTSFEADLIIGADGLNSVVRQYLEGVKPVRDNHLTLWLGHTFEEFPDRSTARMALDPRGFQCSYTPMAYNGRPGWHWWVMERRDSSIPTGTPEEMKARALEIATGTAAPLPDMIRSTPADNVISWVIRDREALPTWSKGRIAVMGDAAHATNPYAGYGAGMAVVDGLYLAGSLVGHDLSDLEGLTSVLEKYQSDRKPETDEVVAFAYMMGQLMHTANPFKKFVRDLLLDRTPFLHKQLKKQYGQALTDAYQMVVELGERLVRERPAETR</sequence>
<dbReference type="GO" id="GO:0071949">
    <property type="term" value="F:FAD binding"/>
    <property type="evidence" value="ECO:0007669"/>
    <property type="project" value="InterPro"/>
</dbReference>
<keyword evidence="2 4" id="KW-0503">Monooxygenase</keyword>
<protein>
    <submittedName>
        <fullName evidence="4">FAD-dependent monooxygenase</fullName>
    </submittedName>
</protein>
<dbReference type="Pfam" id="PF01494">
    <property type="entry name" value="FAD_binding_3"/>
    <property type="match status" value="1"/>
</dbReference>
<dbReference type="OrthoDB" id="9782160at2"/>
<feature type="domain" description="FAD-binding" evidence="3">
    <location>
        <begin position="27"/>
        <end position="366"/>
    </location>
</feature>
<dbReference type="GO" id="GO:0004497">
    <property type="term" value="F:monooxygenase activity"/>
    <property type="evidence" value="ECO:0007669"/>
    <property type="project" value="UniProtKB-KW"/>
</dbReference>
<keyword evidence="5" id="KW-1185">Reference proteome</keyword>
<dbReference type="PANTHER" id="PTHR13789">
    <property type="entry name" value="MONOOXYGENASE"/>
    <property type="match status" value="1"/>
</dbReference>
<evidence type="ECO:0000313" key="4">
    <source>
        <dbReference type="EMBL" id="KAA1397108.1"/>
    </source>
</evidence>
<gene>
    <name evidence="4" type="ORF">ESP70_006780</name>
</gene>
<evidence type="ECO:0000259" key="3">
    <source>
        <dbReference type="Pfam" id="PF01494"/>
    </source>
</evidence>
<dbReference type="Gene3D" id="3.50.50.60">
    <property type="entry name" value="FAD/NAD(P)-binding domain"/>
    <property type="match status" value="1"/>
</dbReference>
<keyword evidence="1" id="KW-0560">Oxidoreductase</keyword>
<dbReference type="PRINTS" id="PR00420">
    <property type="entry name" value="RNGMNOXGNASE"/>
</dbReference>
<name>A0A5M4FD24_9ACTN</name>
<dbReference type="InterPro" id="IPR036188">
    <property type="entry name" value="FAD/NAD-bd_sf"/>
</dbReference>
<proteinExistence type="predicted"/>
<dbReference type="SUPFAM" id="SSF51905">
    <property type="entry name" value="FAD/NAD(P)-binding domain"/>
    <property type="match status" value="1"/>
</dbReference>
<accession>A0A5M4FD24</accession>
<evidence type="ECO:0000256" key="1">
    <source>
        <dbReference type="ARBA" id="ARBA00023002"/>
    </source>
</evidence>
<dbReference type="InterPro" id="IPR002938">
    <property type="entry name" value="FAD-bd"/>
</dbReference>
<dbReference type="AlphaFoldDB" id="A0A5M4FD24"/>
<evidence type="ECO:0000313" key="5">
    <source>
        <dbReference type="Proteomes" id="UP000380867"/>
    </source>
</evidence>
<dbReference type="InterPro" id="IPR050493">
    <property type="entry name" value="FAD-dep_Monooxygenase_BioMet"/>
</dbReference>